<dbReference type="InterPro" id="IPR050763">
    <property type="entry name" value="ABC_transporter_ATP-binding"/>
</dbReference>
<dbReference type="GO" id="GO:0046677">
    <property type="term" value="P:response to antibiotic"/>
    <property type="evidence" value="ECO:0007669"/>
    <property type="project" value="UniProtKB-KW"/>
</dbReference>
<dbReference type="Gene3D" id="3.40.50.300">
    <property type="entry name" value="P-loop containing nucleotide triphosphate hydrolases"/>
    <property type="match status" value="1"/>
</dbReference>
<reference evidence="8 9" key="1">
    <citation type="submission" date="2018-02" db="EMBL/GenBank/DDBJ databases">
        <title>Bacteriophage NCPPB3778 and a type I-E CRISPR drive the evolution of the US Biological Select Agent, Rathayibacter toxicus.</title>
        <authorList>
            <person name="Davis E.W.II."/>
            <person name="Tabima J.F."/>
            <person name="Weisberg A.J."/>
            <person name="Lopes L.D."/>
            <person name="Wiseman M.S."/>
            <person name="Wiseman M.S."/>
            <person name="Pupko T."/>
            <person name="Belcher M.S."/>
            <person name="Sechler A.J."/>
            <person name="Tancos M.A."/>
            <person name="Schroeder B.K."/>
            <person name="Murray T.D."/>
            <person name="Luster D.G."/>
            <person name="Schneider W.L."/>
            <person name="Rogers E."/>
            <person name="Andreote F.D."/>
            <person name="Grunwald N.J."/>
            <person name="Putnam M.L."/>
            <person name="Chang J.H."/>
        </authorList>
    </citation>
    <scope>NUCLEOTIDE SEQUENCE [LARGE SCALE GENOMIC DNA]</scope>
    <source>
        <strain evidence="8 9">FH99</strain>
    </source>
</reference>
<dbReference type="EMBL" id="PSWU01000001">
    <property type="protein sequence ID" value="PPI17204.1"/>
    <property type="molecule type" value="Genomic_DNA"/>
</dbReference>
<comment type="caution">
    <text evidence="8">The sequence shown here is derived from an EMBL/GenBank/DDBJ whole genome shotgun (WGS) entry which is preliminary data.</text>
</comment>
<evidence type="ECO:0000313" key="9">
    <source>
        <dbReference type="Proteomes" id="UP000237966"/>
    </source>
</evidence>
<dbReference type="Proteomes" id="UP000237966">
    <property type="component" value="Unassembled WGS sequence"/>
</dbReference>
<evidence type="ECO:0000256" key="3">
    <source>
        <dbReference type="ARBA" id="ARBA00022448"/>
    </source>
</evidence>
<name>A0A2S5YA72_9MICO</name>
<dbReference type="SUPFAM" id="SSF52540">
    <property type="entry name" value="P-loop containing nucleoside triphosphate hydrolases"/>
    <property type="match status" value="1"/>
</dbReference>
<dbReference type="PANTHER" id="PTHR42711">
    <property type="entry name" value="ABC TRANSPORTER ATP-BINDING PROTEIN"/>
    <property type="match status" value="1"/>
</dbReference>
<evidence type="ECO:0000313" key="8">
    <source>
        <dbReference type="EMBL" id="PPI17204.1"/>
    </source>
</evidence>
<dbReference type="GO" id="GO:0005524">
    <property type="term" value="F:ATP binding"/>
    <property type="evidence" value="ECO:0007669"/>
    <property type="project" value="UniProtKB-KW"/>
</dbReference>
<accession>A0A2S5YA72</accession>
<sequence>MSILMISSLVGIRESPRFLTRPTSRRGKKMTMPNLLTVSVEGLVCKYREFVAVNEVSFTVDPGERFAVVGPNGAGKTTLLETLQGLRTVSAG</sequence>
<keyword evidence="6" id="KW-0046">Antibiotic resistance</keyword>
<dbReference type="InterPro" id="IPR003439">
    <property type="entry name" value="ABC_transporter-like_ATP-bd"/>
</dbReference>
<dbReference type="GO" id="GO:0016887">
    <property type="term" value="F:ATP hydrolysis activity"/>
    <property type="evidence" value="ECO:0007669"/>
    <property type="project" value="InterPro"/>
</dbReference>
<gene>
    <name evidence="8" type="ORF">C5C51_00865</name>
</gene>
<feature type="domain" description="ABC transporter" evidence="7">
    <location>
        <begin position="53"/>
        <end position="92"/>
    </location>
</feature>
<dbReference type="PANTHER" id="PTHR42711:SF5">
    <property type="entry name" value="ABC TRANSPORTER ATP-BINDING PROTEIN NATA"/>
    <property type="match status" value="1"/>
</dbReference>
<dbReference type="Pfam" id="PF00005">
    <property type="entry name" value="ABC_tran"/>
    <property type="match status" value="1"/>
</dbReference>
<comment type="subcellular location">
    <subcellularLocation>
        <location evidence="1">Cell membrane</location>
        <topology evidence="1">Peripheral membrane protein</topology>
    </subcellularLocation>
</comment>
<keyword evidence="4" id="KW-0547">Nucleotide-binding</keyword>
<evidence type="ECO:0000256" key="5">
    <source>
        <dbReference type="ARBA" id="ARBA00022840"/>
    </source>
</evidence>
<keyword evidence="3" id="KW-0813">Transport</keyword>
<evidence type="ECO:0000256" key="4">
    <source>
        <dbReference type="ARBA" id="ARBA00022741"/>
    </source>
</evidence>
<protein>
    <recommendedName>
        <fullName evidence="7">ABC transporter domain-containing protein</fullName>
    </recommendedName>
</protein>
<organism evidence="8 9">
    <name type="scientific">Rathayibacter toxicus</name>
    <dbReference type="NCBI Taxonomy" id="145458"/>
    <lineage>
        <taxon>Bacteria</taxon>
        <taxon>Bacillati</taxon>
        <taxon>Actinomycetota</taxon>
        <taxon>Actinomycetes</taxon>
        <taxon>Micrococcales</taxon>
        <taxon>Microbacteriaceae</taxon>
        <taxon>Rathayibacter</taxon>
    </lineage>
</organism>
<evidence type="ECO:0000256" key="2">
    <source>
        <dbReference type="ARBA" id="ARBA00005417"/>
    </source>
</evidence>
<comment type="similarity">
    <text evidence="2">Belongs to the ABC transporter superfamily.</text>
</comment>
<proteinExistence type="inferred from homology"/>
<dbReference type="InterPro" id="IPR027417">
    <property type="entry name" value="P-loop_NTPase"/>
</dbReference>
<dbReference type="AlphaFoldDB" id="A0A2S5YA72"/>
<evidence type="ECO:0000256" key="1">
    <source>
        <dbReference type="ARBA" id="ARBA00004202"/>
    </source>
</evidence>
<dbReference type="GO" id="GO:0005886">
    <property type="term" value="C:plasma membrane"/>
    <property type="evidence" value="ECO:0007669"/>
    <property type="project" value="UniProtKB-SubCell"/>
</dbReference>
<evidence type="ECO:0000256" key="6">
    <source>
        <dbReference type="ARBA" id="ARBA00023251"/>
    </source>
</evidence>
<keyword evidence="5" id="KW-0067">ATP-binding</keyword>
<evidence type="ECO:0000259" key="7">
    <source>
        <dbReference type="Pfam" id="PF00005"/>
    </source>
</evidence>